<dbReference type="Pfam" id="PF00675">
    <property type="entry name" value="Peptidase_M16"/>
    <property type="match status" value="1"/>
</dbReference>
<dbReference type="InterPro" id="IPR007863">
    <property type="entry name" value="Peptidase_M16_C"/>
</dbReference>
<dbReference type="GO" id="GO:0006508">
    <property type="term" value="P:proteolysis"/>
    <property type="evidence" value="ECO:0007669"/>
    <property type="project" value="UniProtKB-KW"/>
</dbReference>
<dbReference type="Gene3D" id="3.30.830.10">
    <property type="entry name" value="Metalloenzyme, LuxS/M16 peptidase-like"/>
    <property type="match status" value="2"/>
</dbReference>
<dbReference type="STRING" id="658057.SAMN04488032_112128"/>
<dbReference type="GO" id="GO:0046872">
    <property type="term" value="F:metal ion binding"/>
    <property type="evidence" value="ECO:0007669"/>
    <property type="project" value="UniProtKB-KW"/>
</dbReference>
<evidence type="ECO:0000256" key="9">
    <source>
        <dbReference type="SAM" id="SignalP"/>
    </source>
</evidence>
<dbReference type="InterPro" id="IPR011765">
    <property type="entry name" value="Pept_M16_N"/>
</dbReference>
<dbReference type="PANTHER" id="PTHR43690">
    <property type="entry name" value="NARDILYSIN"/>
    <property type="match status" value="1"/>
</dbReference>
<feature type="chain" id="PRO_5011009838" evidence="9">
    <location>
        <begin position="19"/>
        <end position="445"/>
    </location>
</feature>
<protein>
    <submittedName>
        <fullName evidence="12">Protease 3</fullName>
        <ecNumber evidence="12">3.4.24.55</ecNumber>
    </submittedName>
</protein>
<reference evidence="12 13" key="1">
    <citation type="submission" date="2017-03" db="EMBL/GenBank/DDBJ databases">
        <authorList>
            <person name="Afonso C.L."/>
            <person name="Miller P.J."/>
            <person name="Scott M.A."/>
            <person name="Spackman E."/>
            <person name="Goraichik I."/>
            <person name="Dimitrov K.M."/>
            <person name="Suarez D.L."/>
            <person name="Swayne D.E."/>
        </authorList>
    </citation>
    <scope>NUCLEOTIDE SEQUENCE [LARGE SCALE GENOMIC DNA]</scope>
    <source>
        <strain evidence="12 13">CECT 7971</strain>
    </source>
</reference>
<evidence type="ECO:0000256" key="4">
    <source>
        <dbReference type="ARBA" id="ARBA00022723"/>
    </source>
</evidence>
<evidence type="ECO:0000313" key="12">
    <source>
        <dbReference type="EMBL" id="SLN62164.1"/>
    </source>
</evidence>
<proteinExistence type="inferred from homology"/>
<evidence type="ECO:0000256" key="2">
    <source>
        <dbReference type="ARBA" id="ARBA00007261"/>
    </source>
</evidence>
<evidence type="ECO:0000256" key="5">
    <source>
        <dbReference type="ARBA" id="ARBA00022801"/>
    </source>
</evidence>
<keyword evidence="7" id="KW-0482">Metalloprotease</keyword>
<keyword evidence="3 12" id="KW-0645">Protease</keyword>
<evidence type="ECO:0000259" key="11">
    <source>
        <dbReference type="Pfam" id="PF05193"/>
    </source>
</evidence>
<accession>A0A1Y5TEM6</accession>
<evidence type="ECO:0000259" key="10">
    <source>
        <dbReference type="Pfam" id="PF00675"/>
    </source>
</evidence>
<dbReference type="InterPro" id="IPR050626">
    <property type="entry name" value="Peptidase_M16"/>
</dbReference>
<gene>
    <name evidence="12" type="primary">ptrA_2</name>
    <name evidence="12" type="ORF">PAM7971_03220</name>
</gene>
<keyword evidence="9" id="KW-0732">Signal</keyword>
<comment type="cofactor">
    <cofactor evidence="1">
        <name>Zn(2+)</name>
        <dbReference type="ChEBI" id="CHEBI:29105"/>
    </cofactor>
</comment>
<dbReference type="InterPro" id="IPR011249">
    <property type="entry name" value="Metalloenz_LuxS/M16"/>
</dbReference>
<dbReference type="Proteomes" id="UP000193307">
    <property type="component" value="Unassembled WGS sequence"/>
</dbReference>
<dbReference type="InterPro" id="IPR001431">
    <property type="entry name" value="Pept_M16_Zn_BS"/>
</dbReference>
<dbReference type="GO" id="GO:0004222">
    <property type="term" value="F:metalloendopeptidase activity"/>
    <property type="evidence" value="ECO:0007669"/>
    <property type="project" value="UniProtKB-EC"/>
</dbReference>
<dbReference type="AlphaFoldDB" id="A0A1Y5TEM6"/>
<keyword evidence="5 12" id="KW-0378">Hydrolase</keyword>
<comment type="similarity">
    <text evidence="2 8">Belongs to the peptidase M16 family.</text>
</comment>
<evidence type="ECO:0000313" key="13">
    <source>
        <dbReference type="Proteomes" id="UP000193307"/>
    </source>
</evidence>
<keyword evidence="13" id="KW-1185">Reference proteome</keyword>
<feature type="domain" description="Peptidase M16 C-terminal" evidence="11">
    <location>
        <begin position="186"/>
        <end position="370"/>
    </location>
</feature>
<evidence type="ECO:0000256" key="1">
    <source>
        <dbReference type="ARBA" id="ARBA00001947"/>
    </source>
</evidence>
<dbReference type="OrthoDB" id="9811314at2"/>
<organism evidence="12 13">
    <name type="scientific">Pacificibacter marinus</name>
    <dbReference type="NCBI Taxonomy" id="658057"/>
    <lineage>
        <taxon>Bacteria</taxon>
        <taxon>Pseudomonadati</taxon>
        <taxon>Pseudomonadota</taxon>
        <taxon>Alphaproteobacteria</taxon>
        <taxon>Rhodobacterales</taxon>
        <taxon>Roseobacteraceae</taxon>
        <taxon>Pacificibacter</taxon>
    </lineage>
</organism>
<keyword evidence="4" id="KW-0479">Metal-binding</keyword>
<evidence type="ECO:0000256" key="7">
    <source>
        <dbReference type="ARBA" id="ARBA00023049"/>
    </source>
</evidence>
<dbReference type="PROSITE" id="PS00143">
    <property type="entry name" value="INSULINASE"/>
    <property type="match status" value="1"/>
</dbReference>
<feature type="signal peptide" evidence="9">
    <location>
        <begin position="1"/>
        <end position="18"/>
    </location>
</feature>
<evidence type="ECO:0000256" key="3">
    <source>
        <dbReference type="ARBA" id="ARBA00022670"/>
    </source>
</evidence>
<name>A0A1Y5TEM6_9RHOB</name>
<dbReference type="EMBL" id="FWFW01000012">
    <property type="protein sequence ID" value="SLN62164.1"/>
    <property type="molecule type" value="Genomic_DNA"/>
</dbReference>
<dbReference type="PANTHER" id="PTHR43690:SF17">
    <property type="entry name" value="PROTEIN YHJJ"/>
    <property type="match status" value="1"/>
</dbReference>
<dbReference type="EC" id="3.4.24.55" evidence="12"/>
<dbReference type="SUPFAM" id="SSF63411">
    <property type="entry name" value="LuxS/MPP-like metallohydrolase"/>
    <property type="match status" value="2"/>
</dbReference>
<keyword evidence="6" id="KW-0862">Zinc</keyword>
<dbReference type="Pfam" id="PF05193">
    <property type="entry name" value="Peptidase_M16_C"/>
    <property type="match status" value="1"/>
</dbReference>
<sequence length="445" mass="49109">MKTLLSAVFIGLALPAAATDISSFTLDNGMEVVVLEDHRAPVVVQTVWYKVGAADEVPGKSGTAHFLEHLMFKGTDTMESGELSATVTRNGGSDNAFTSWDYTAYYQRVAADRLPLMMKMEADRMRGLQMTEDDVATERNVVLEERNQRTDSDPSALFREQMRAAQFLNHAYGTPIIGWRHEIEQLNRDDAFAFYRQYYAPNNAILVVAGDVNPDDVKSLAETYYGPITPTEGLKERLRPTEPPQLVERRMEMTDARVSRPYVTRSYLAPERNPGDQSEAAALEFLASLLGGDGATSYLGQALMFDDAKATYVSAYYSGTSLDVGSFGLTIVPVPGVSLEQAEQALDDTIAQFIEQGVDLDQFERLKTQLRASRIYAQDNIESLAREYGMELAVGLSIDDVRAWPDALDAITPEEVIAAAKSVFNKSNAVTGYLMPESTPEEVAQ</sequence>
<evidence type="ECO:0000256" key="6">
    <source>
        <dbReference type="ARBA" id="ARBA00022833"/>
    </source>
</evidence>
<feature type="domain" description="Peptidase M16 N-terminal" evidence="10">
    <location>
        <begin position="32"/>
        <end position="177"/>
    </location>
</feature>
<dbReference type="RefSeq" id="WP_085850306.1">
    <property type="nucleotide sequence ID" value="NZ_FNZV01000012.1"/>
</dbReference>
<evidence type="ECO:0000256" key="8">
    <source>
        <dbReference type="RuleBase" id="RU004447"/>
    </source>
</evidence>